<dbReference type="InterPro" id="IPR006685">
    <property type="entry name" value="MscS_channel_2nd"/>
</dbReference>
<keyword evidence="4 11" id="KW-0812">Transmembrane</keyword>
<feature type="transmembrane region" description="Helical" evidence="11">
    <location>
        <begin position="883"/>
        <end position="909"/>
    </location>
</feature>
<reference evidence="13" key="1">
    <citation type="submission" date="2019-03" db="EMBL/GenBank/DDBJ databases">
        <authorList>
            <person name="Mank J."/>
            <person name="Almeida P."/>
        </authorList>
    </citation>
    <scope>NUCLEOTIDE SEQUENCE</scope>
    <source>
        <strain evidence="13">78183</strain>
    </source>
</reference>
<evidence type="ECO:0000256" key="3">
    <source>
        <dbReference type="ARBA" id="ARBA00022448"/>
    </source>
</evidence>
<protein>
    <recommendedName>
        <fullName evidence="9">Mechanosensitive ion channel protein</fullName>
    </recommendedName>
</protein>
<dbReference type="InterPro" id="IPR010920">
    <property type="entry name" value="LSM_dom_sf"/>
</dbReference>
<proteinExistence type="inferred from homology"/>
<evidence type="ECO:0000256" key="10">
    <source>
        <dbReference type="SAM" id="MobiDB-lite"/>
    </source>
</evidence>
<name>A0A6N2LK70_SALVM</name>
<feature type="compositionally biased region" description="Polar residues" evidence="10">
    <location>
        <begin position="92"/>
        <end position="101"/>
    </location>
</feature>
<evidence type="ECO:0000313" key="13">
    <source>
        <dbReference type="EMBL" id="VFU41364.1"/>
    </source>
</evidence>
<dbReference type="PIRSF" id="PIRSF017209">
    <property type="entry name" value="Memb_At2g17000_prd"/>
    <property type="match status" value="1"/>
</dbReference>
<dbReference type="PANTHER" id="PTHR31618:SF27">
    <property type="entry name" value="MECHANOSENSITIVE ION CHANNEL PROTEIN"/>
    <property type="match status" value="1"/>
</dbReference>
<evidence type="ECO:0000256" key="11">
    <source>
        <dbReference type="SAM" id="Phobius"/>
    </source>
</evidence>
<dbReference type="InterPro" id="IPR023408">
    <property type="entry name" value="MscS_beta-dom_sf"/>
</dbReference>
<dbReference type="GO" id="GO:0006820">
    <property type="term" value="P:monoatomic anion transport"/>
    <property type="evidence" value="ECO:0007669"/>
    <property type="project" value="TreeGrafter"/>
</dbReference>
<feature type="compositionally biased region" description="Basic and acidic residues" evidence="10">
    <location>
        <begin position="44"/>
        <end position="53"/>
    </location>
</feature>
<evidence type="ECO:0000256" key="8">
    <source>
        <dbReference type="ARBA" id="ARBA00023303"/>
    </source>
</evidence>
<feature type="transmembrane region" description="Helical" evidence="11">
    <location>
        <begin position="331"/>
        <end position="352"/>
    </location>
</feature>
<dbReference type="GO" id="GO:0008381">
    <property type="term" value="F:mechanosensitive monoatomic ion channel activity"/>
    <property type="evidence" value="ECO:0007669"/>
    <property type="project" value="TreeGrafter"/>
</dbReference>
<dbReference type="GO" id="GO:0050982">
    <property type="term" value="P:detection of mechanical stimulus"/>
    <property type="evidence" value="ECO:0007669"/>
    <property type="project" value="UniProtKB-ARBA"/>
</dbReference>
<comment type="subcellular location">
    <subcellularLocation>
        <location evidence="1">Membrane</location>
        <topology evidence="1">Multi-pass membrane protein</topology>
    </subcellularLocation>
</comment>
<sequence length="1080" mass="123576">MDFSLKKSFKGSSSFKNIKRLSGGGGGDNNYSISPEELPILQRHQSDIPHDNQQRTSKGSNYHNEVIVDNGNSSPEDSSTDGVKINRAPSFGFTQNGQQDMMQDPPSRLISQFLENQKTYGGGEITLDLDMEMDELKGDRGSSHGRHLPSFPESSPTKPSSRETRVSFEPSLSGGSVNGVPESVRRRCKEDGSLNPHQRKQEQEREEVLKCSSNASFRRQANPLSRLKTKSRLLDDPSPEELERMSGRVPKSGPMRSGILSRVFDDEDDEDPLEDVDLPDEYKKDKLSTLTVLQWLSLIVILAALVCSLSILDLKKVNILNLKLWKWEVLLLVLICGRLVSGWGIHLVVFFIERNFLLRKRGVQNCWWLGLVLLAWHFLFDKKVRRDTKSELLEYVTKILVCFLVGNFIWLIKTLMVKVLASSFHVSTYFDRIQESLFNQFVIEALSGPPLIEIQKAEDDAERIAVERLMKIVRHGSLSTLDEQILGAATEDESTTHIRSEYEAKAAARKIFANVHLLAGFDALFGRRSSSKTMSFFEEASETSRIGSAELLVARACAVAWHFLFDKKVRRILKVNFSNMLLKSWFVFWWEFHMVLASSFHVSTYFDRIQESLFNQFVIEALSAEDDAERIAVEFLVVSFIFGNTAKTLFESIIFLFVIHPFDVGDRCEIDGVQLIVEEMNILTTLFLRADNQKVLYPNSVLATKSIENYYRSPDMGDSVEFHIHISTPGEKVALMKQRITSYIDGKKEHWYSDPTIIFREVVDLNELMVATWRRKQKKSSSDRGDGENIQYIYLQDLMRFLEEDQVSKTMSFFEEASETSRIGKSSLKNWVVNAFRERRALALTLNDTKTAVNKLHQMINVIVGIVIAVISLVILGIAKSKFFFLVVSFIFGNTAKTLFESIIFLFVIHPFDVGDRCEIDGVQLIVEEMNILTTLFLRADNQKVLYPNSVLATKSIGNYYRSPDMGDSVEFHIHISTPGEKVALMKQRITSYIDGKKEHWYSDPTIVFREVVDLNKLVVAVWMRHRMNHQDMAEKNKRRALLIEEMVKIFSEIDIQYRLFPIDINIRAMPPLDKYYCLP</sequence>
<keyword evidence="5 11" id="KW-1133">Transmembrane helix</keyword>
<comment type="similarity">
    <text evidence="2 9">Belongs to the MscS (TC 1.A.23) family.</text>
</comment>
<feature type="compositionally biased region" description="Polar residues" evidence="10">
    <location>
        <begin position="54"/>
        <end position="63"/>
    </location>
</feature>
<dbReference type="GO" id="GO:0005886">
    <property type="term" value="C:plasma membrane"/>
    <property type="evidence" value="ECO:0007669"/>
    <property type="project" value="UniProtKB-UniRule"/>
</dbReference>
<feature type="transmembrane region" description="Helical" evidence="11">
    <location>
        <begin position="856"/>
        <end position="876"/>
    </location>
</feature>
<evidence type="ECO:0000256" key="1">
    <source>
        <dbReference type="ARBA" id="ARBA00004141"/>
    </source>
</evidence>
<evidence type="ECO:0000256" key="6">
    <source>
        <dbReference type="ARBA" id="ARBA00023065"/>
    </source>
</evidence>
<feature type="domain" description="Mechanosensitive ion channel MscS" evidence="12">
    <location>
        <begin position="648"/>
        <end position="711"/>
    </location>
</feature>
<keyword evidence="6" id="KW-0406">Ion transport</keyword>
<feature type="region of interest" description="Disordered" evidence="10">
    <location>
        <begin position="220"/>
        <end position="253"/>
    </location>
</feature>
<evidence type="ECO:0000256" key="7">
    <source>
        <dbReference type="ARBA" id="ARBA00023136"/>
    </source>
</evidence>
<evidence type="ECO:0000256" key="5">
    <source>
        <dbReference type="ARBA" id="ARBA00022989"/>
    </source>
</evidence>
<evidence type="ECO:0000256" key="4">
    <source>
        <dbReference type="ARBA" id="ARBA00022692"/>
    </source>
</evidence>
<accession>A0A6N2LK70</accession>
<feature type="transmembrane region" description="Helical" evidence="11">
    <location>
        <begin position="392"/>
        <end position="412"/>
    </location>
</feature>
<evidence type="ECO:0000256" key="2">
    <source>
        <dbReference type="ARBA" id="ARBA00008017"/>
    </source>
</evidence>
<keyword evidence="3" id="KW-0813">Transport</keyword>
<feature type="region of interest" description="Disordered" evidence="10">
    <location>
        <begin position="1"/>
        <end position="107"/>
    </location>
</feature>
<dbReference type="Pfam" id="PF00924">
    <property type="entry name" value="MS_channel_2nd"/>
    <property type="match status" value="2"/>
</dbReference>
<gene>
    <name evidence="13" type="ORF">SVIM_LOCUS242986</name>
</gene>
<organism evidence="13">
    <name type="scientific">Salix viminalis</name>
    <name type="common">Common osier</name>
    <name type="synonym">Basket willow</name>
    <dbReference type="NCBI Taxonomy" id="40686"/>
    <lineage>
        <taxon>Eukaryota</taxon>
        <taxon>Viridiplantae</taxon>
        <taxon>Streptophyta</taxon>
        <taxon>Embryophyta</taxon>
        <taxon>Tracheophyta</taxon>
        <taxon>Spermatophyta</taxon>
        <taxon>Magnoliopsida</taxon>
        <taxon>eudicotyledons</taxon>
        <taxon>Gunneridae</taxon>
        <taxon>Pentapetalae</taxon>
        <taxon>rosids</taxon>
        <taxon>fabids</taxon>
        <taxon>Malpighiales</taxon>
        <taxon>Salicaceae</taxon>
        <taxon>Saliceae</taxon>
        <taxon>Salix</taxon>
    </lineage>
</organism>
<dbReference type="FunFam" id="2.30.30.60:FF:000003">
    <property type="entry name" value="Predicted mechanosensitive ion channel"/>
    <property type="match status" value="2"/>
</dbReference>
<feature type="compositionally biased region" description="Polar residues" evidence="10">
    <location>
        <begin position="70"/>
        <end position="81"/>
    </location>
</feature>
<feature type="compositionally biased region" description="Basic and acidic residues" evidence="10">
    <location>
        <begin position="183"/>
        <end position="192"/>
    </location>
</feature>
<evidence type="ECO:0000259" key="12">
    <source>
        <dbReference type="Pfam" id="PF00924"/>
    </source>
</evidence>
<dbReference type="SUPFAM" id="SSF50182">
    <property type="entry name" value="Sm-like ribonucleoproteins"/>
    <property type="match status" value="2"/>
</dbReference>
<feature type="domain" description="Mechanosensitive ion channel MscS" evidence="12">
    <location>
        <begin position="898"/>
        <end position="961"/>
    </location>
</feature>
<dbReference type="EMBL" id="CAADRP010001563">
    <property type="protein sequence ID" value="VFU41364.1"/>
    <property type="molecule type" value="Genomic_DNA"/>
</dbReference>
<feature type="region of interest" description="Disordered" evidence="10">
    <location>
        <begin position="130"/>
        <end position="207"/>
    </location>
</feature>
<feature type="transmembrane region" description="Helical" evidence="11">
    <location>
        <begin position="292"/>
        <end position="311"/>
    </location>
</feature>
<keyword evidence="8" id="KW-0407">Ion channel</keyword>
<dbReference type="InterPro" id="IPR016688">
    <property type="entry name" value="MscS-like_plants/fungi"/>
</dbReference>
<evidence type="ECO:0000256" key="9">
    <source>
        <dbReference type="PIRNR" id="PIRNR017209"/>
    </source>
</evidence>
<dbReference type="Gene3D" id="2.30.30.60">
    <property type="match status" value="2"/>
</dbReference>
<dbReference type="AlphaFoldDB" id="A0A6N2LK70"/>
<keyword evidence="7 9" id="KW-0472">Membrane</keyword>
<dbReference type="PANTHER" id="PTHR31618">
    <property type="entry name" value="MECHANOSENSITIVE ION CHANNEL PROTEIN 5"/>
    <property type="match status" value="1"/>
</dbReference>